<dbReference type="PRINTS" id="PR00723">
    <property type="entry name" value="SUBTILISIN"/>
</dbReference>
<protein>
    <recommendedName>
        <fullName evidence="12">Peptidase S8/S53 domain-containing protein</fullName>
    </recommendedName>
</protein>
<evidence type="ECO:0000259" key="9">
    <source>
        <dbReference type="Pfam" id="PF05922"/>
    </source>
</evidence>
<name>A0A4T0WUZ2_9ASCO</name>
<evidence type="ECO:0000256" key="7">
    <source>
        <dbReference type="SAM" id="SignalP"/>
    </source>
</evidence>
<comment type="similarity">
    <text evidence="1 5 6">Belongs to the peptidase S8 family.</text>
</comment>
<evidence type="ECO:0000256" key="1">
    <source>
        <dbReference type="ARBA" id="ARBA00011073"/>
    </source>
</evidence>
<dbReference type="GO" id="GO:0006508">
    <property type="term" value="P:proteolysis"/>
    <property type="evidence" value="ECO:0007669"/>
    <property type="project" value="UniProtKB-KW"/>
</dbReference>
<evidence type="ECO:0000313" key="10">
    <source>
        <dbReference type="EMBL" id="TID13873.1"/>
    </source>
</evidence>
<dbReference type="Gene3D" id="3.40.50.200">
    <property type="entry name" value="Peptidase S8/S53 domain"/>
    <property type="match status" value="1"/>
</dbReference>
<evidence type="ECO:0008006" key="12">
    <source>
        <dbReference type="Google" id="ProtNLM"/>
    </source>
</evidence>
<dbReference type="STRING" id="52247.A0A4T0WUZ2"/>
<dbReference type="InterPro" id="IPR034193">
    <property type="entry name" value="PCSK9_ProteinaseK-like"/>
</dbReference>
<evidence type="ECO:0000256" key="3">
    <source>
        <dbReference type="ARBA" id="ARBA00022801"/>
    </source>
</evidence>
<gene>
    <name evidence="10" type="ORF">CANINC_004820</name>
</gene>
<reference evidence="10 11" key="1">
    <citation type="journal article" date="2019" name="Front. Genet.">
        <title>Whole-Genome Sequencing of the Opportunistic Yeast Pathogen Candida inconspicua Uncovers Its Hybrid Origin.</title>
        <authorList>
            <person name="Mixao V."/>
            <person name="Hansen A.P."/>
            <person name="Saus E."/>
            <person name="Boekhout T."/>
            <person name="Lass-Florl C."/>
            <person name="Gabaldon T."/>
        </authorList>
    </citation>
    <scope>NUCLEOTIDE SEQUENCE [LARGE SCALE GENOMIC DNA]</scope>
    <source>
        <strain evidence="10 11">CBS 180</strain>
    </source>
</reference>
<feature type="domain" description="Peptidase S8/S53" evidence="8">
    <location>
        <begin position="220"/>
        <end position="463"/>
    </location>
</feature>
<dbReference type="InterPro" id="IPR050131">
    <property type="entry name" value="Peptidase_S8_subtilisin-like"/>
</dbReference>
<dbReference type="InterPro" id="IPR023827">
    <property type="entry name" value="Peptidase_S8_Asp-AS"/>
</dbReference>
<dbReference type="EMBL" id="SELW01000668">
    <property type="protein sequence ID" value="TID13873.1"/>
    <property type="molecule type" value="Genomic_DNA"/>
</dbReference>
<evidence type="ECO:0000259" key="8">
    <source>
        <dbReference type="Pfam" id="PF00082"/>
    </source>
</evidence>
<dbReference type="InterPro" id="IPR015500">
    <property type="entry name" value="Peptidase_S8_subtilisin-rel"/>
</dbReference>
<evidence type="ECO:0000256" key="4">
    <source>
        <dbReference type="ARBA" id="ARBA00022825"/>
    </source>
</evidence>
<dbReference type="Gene3D" id="3.30.70.80">
    <property type="entry name" value="Peptidase S8 propeptide/proteinase inhibitor I9"/>
    <property type="match status" value="1"/>
</dbReference>
<feature type="active site" description="Charge relay system" evidence="5">
    <location>
        <position position="229"/>
    </location>
</feature>
<feature type="active site" description="Charge relay system" evidence="5">
    <location>
        <position position="261"/>
    </location>
</feature>
<proteinExistence type="inferred from homology"/>
<feature type="signal peptide" evidence="7">
    <location>
        <begin position="1"/>
        <end position="22"/>
    </location>
</feature>
<dbReference type="InterPro" id="IPR000209">
    <property type="entry name" value="Peptidase_S8/S53_dom"/>
</dbReference>
<dbReference type="InterPro" id="IPR037045">
    <property type="entry name" value="S8pro/Inhibitor_I9_sf"/>
</dbReference>
<dbReference type="OrthoDB" id="206201at2759"/>
<feature type="domain" description="Inhibitor I9" evidence="9">
    <location>
        <begin position="87"/>
        <end position="183"/>
    </location>
</feature>
<dbReference type="FunFam" id="3.40.50.200:FF:000007">
    <property type="entry name" value="Subtilisin-like serine protease"/>
    <property type="match status" value="1"/>
</dbReference>
<dbReference type="Proteomes" id="UP000307173">
    <property type="component" value="Unassembled WGS sequence"/>
</dbReference>
<dbReference type="SUPFAM" id="SSF52743">
    <property type="entry name" value="Subtilisin-like"/>
    <property type="match status" value="1"/>
</dbReference>
<dbReference type="PANTHER" id="PTHR43806">
    <property type="entry name" value="PEPTIDASE S8"/>
    <property type="match status" value="1"/>
</dbReference>
<dbReference type="PANTHER" id="PTHR43806:SF11">
    <property type="entry name" value="CEREVISIN-RELATED"/>
    <property type="match status" value="1"/>
</dbReference>
<dbReference type="Pfam" id="PF05922">
    <property type="entry name" value="Inhibitor_I9"/>
    <property type="match status" value="1"/>
</dbReference>
<keyword evidence="4 5" id="KW-0720">Serine protease</keyword>
<feature type="chain" id="PRO_5020957905" description="Peptidase S8/S53 domain-containing protein" evidence="7">
    <location>
        <begin position="23"/>
        <end position="548"/>
    </location>
</feature>
<keyword evidence="7" id="KW-0732">Signal</keyword>
<dbReference type="CDD" id="cd04077">
    <property type="entry name" value="Peptidases_S8_PCSK9_ProteinaseK_like"/>
    <property type="match status" value="1"/>
</dbReference>
<dbReference type="InterPro" id="IPR022398">
    <property type="entry name" value="Peptidase_S8_His-AS"/>
</dbReference>
<keyword evidence="2 5" id="KW-0645">Protease</keyword>
<evidence type="ECO:0000256" key="5">
    <source>
        <dbReference type="PROSITE-ProRule" id="PRU01240"/>
    </source>
</evidence>
<dbReference type="PROSITE" id="PS00138">
    <property type="entry name" value="SUBTILASE_SER"/>
    <property type="match status" value="1"/>
</dbReference>
<comment type="caution">
    <text evidence="10">The sequence shown here is derived from an EMBL/GenBank/DDBJ whole genome shotgun (WGS) entry which is preliminary data.</text>
</comment>
<evidence type="ECO:0000256" key="2">
    <source>
        <dbReference type="ARBA" id="ARBA00022670"/>
    </source>
</evidence>
<dbReference type="SUPFAM" id="SSF54897">
    <property type="entry name" value="Protease propeptides/inhibitors"/>
    <property type="match status" value="1"/>
</dbReference>
<dbReference type="PROSITE" id="PS00136">
    <property type="entry name" value="SUBTILASE_ASP"/>
    <property type="match status" value="1"/>
</dbReference>
<feature type="active site" description="Charge relay system" evidence="5">
    <location>
        <position position="423"/>
    </location>
</feature>
<accession>A0A4T0WUZ2</accession>
<dbReference type="InterPro" id="IPR010259">
    <property type="entry name" value="S8pro/Inhibitor_I9"/>
</dbReference>
<organism evidence="10 11">
    <name type="scientific">Pichia inconspicua</name>
    <dbReference type="NCBI Taxonomy" id="52247"/>
    <lineage>
        <taxon>Eukaryota</taxon>
        <taxon>Fungi</taxon>
        <taxon>Dikarya</taxon>
        <taxon>Ascomycota</taxon>
        <taxon>Saccharomycotina</taxon>
        <taxon>Pichiomycetes</taxon>
        <taxon>Pichiales</taxon>
        <taxon>Pichiaceae</taxon>
        <taxon>Pichia</taxon>
    </lineage>
</organism>
<dbReference type="GO" id="GO:0004252">
    <property type="term" value="F:serine-type endopeptidase activity"/>
    <property type="evidence" value="ECO:0007669"/>
    <property type="project" value="UniProtKB-UniRule"/>
</dbReference>
<keyword evidence="11" id="KW-1185">Reference proteome</keyword>
<keyword evidence="3 5" id="KW-0378">Hydrolase</keyword>
<sequence length="548" mass="58287">MKLSSSICISILSSLAVSKVSALVIPDLDAIPNSVAKVANSLNVAAENLNIPSTQDANALDFSSVQLLSEEEALPLEFNKNDIPNSVIITFNDNVTDDEIKFHQLWISDAQAQSFSKLNAFELNTFQESIQVHNFSSINGGIKHSYNYPGFKGYSGLFTSEVINLLRRSKDIKSIELDSTVEATKATTQDGAPWGLSRISHRKTLRLGNYNQYLYDNNAGEGVTAYVIDTGINIDHEQFEGRAVWGATIPAGDSDVDGNGHGTHCAGTIGSKDYGVSKKAKIVAVKVLKTNGSGTMSDVVKGVEFAANSHLSEVKQRKAGFKGSTANMSLGGGKSPALDMAVNAAVKAGLHFAVAAGNDNADACNYSPAAAENAITVGASTLSDARAYFSNFGKCVDIFGPGLNILSTYIGSDTATAILSGTSMASPHVCGLLTYFLSLAPTSDSMFSTATITPKQLKQNIIKFGTKNALSDIPEDGTPNNLIFNGAGGDISGFWNLEENDTESNPEDLQRTIDIASEFAEEQLKETKAEISNLINDIVHEVQKVISV</sequence>
<dbReference type="Pfam" id="PF00082">
    <property type="entry name" value="Peptidase_S8"/>
    <property type="match status" value="1"/>
</dbReference>
<dbReference type="InterPro" id="IPR036852">
    <property type="entry name" value="Peptidase_S8/S53_dom_sf"/>
</dbReference>
<dbReference type="AlphaFoldDB" id="A0A4T0WUZ2"/>
<evidence type="ECO:0000313" key="11">
    <source>
        <dbReference type="Proteomes" id="UP000307173"/>
    </source>
</evidence>
<dbReference type="InterPro" id="IPR023828">
    <property type="entry name" value="Peptidase_S8_Ser-AS"/>
</dbReference>
<dbReference type="PROSITE" id="PS00137">
    <property type="entry name" value="SUBTILASE_HIS"/>
    <property type="match status" value="1"/>
</dbReference>
<dbReference type="PROSITE" id="PS51892">
    <property type="entry name" value="SUBTILASE"/>
    <property type="match status" value="1"/>
</dbReference>
<evidence type="ECO:0000256" key="6">
    <source>
        <dbReference type="RuleBase" id="RU003355"/>
    </source>
</evidence>